<dbReference type="InterPro" id="IPR029063">
    <property type="entry name" value="SAM-dependent_MTases_sf"/>
</dbReference>
<reference evidence="6" key="1">
    <citation type="submission" date="2005-09" db="EMBL/GenBank/DDBJ databases">
        <authorList>
            <person name="Mural R.J."/>
            <person name="Li P.W."/>
            <person name="Adams M.D."/>
            <person name="Amanatides P.G."/>
            <person name="Baden-Tillson H."/>
            <person name="Barnstead M."/>
            <person name="Chin S.H."/>
            <person name="Dew I."/>
            <person name="Evans C.A."/>
            <person name="Ferriera S."/>
            <person name="Flanigan M."/>
            <person name="Fosler C."/>
            <person name="Glodek A."/>
            <person name="Gu Z."/>
            <person name="Holt R.A."/>
            <person name="Jennings D."/>
            <person name="Kraft C.L."/>
            <person name="Lu F."/>
            <person name="Nguyen T."/>
            <person name="Nusskern D.R."/>
            <person name="Pfannkoch C.M."/>
            <person name="Sitter C."/>
            <person name="Sutton G.G."/>
            <person name="Venter J.C."/>
            <person name="Wang Z."/>
            <person name="Woodage T."/>
            <person name="Zheng X.H."/>
            <person name="Zhong F."/>
        </authorList>
    </citation>
    <scope>NUCLEOTIDE SEQUENCE [LARGE SCALE GENOMIC DNA]</scope>
    <source>
        <strain>BN</strain>
        <strain evidence="6">Sprague-Dawley</strain>
    </source>
</reference>
<evidence type="ECO:0000313" key="6">
    <source>
        <dbReference type="Proteomes" id="UP000234681"/>
    </source>
</evidence>
<keyword evidence="3" id="KW-0808">Transferase</keyword>
<evidence type="ECO:0000256" key="1">
    <source>
        <dbReference type="ARBA" id="ARBA00010633"/>
    </source>
</evidence>
<dbReference type="PANTHER" id="PTHR13610">
    <property type="entry name" value="METHYLTRANSFERASE DOMAIN-CONTAINING PROTEIN"/>
    <property type="match status" value="1"/>
</dbReference>
<evidence type="ECO:0000313" key="5">
    <source>
        <dbReference type="EMBL" id="EDL82653.1"/>
    </source>
</evidence>
<protein>
    <submittedName>
        <fullName evidence="5">Similar to RIKEN cDNA A930016P21 (Predicted), isoform CRA_d</fullName>
    </submittedName>
</protein>
<dbReference type="Gene3D" id="3.40.50.150">
    <property type="entry name" value="Vaccinia Virus protein VP39"/>
    <property type="match status" value="1"/>
</dbReference>
<organism evidence="5 6">
    <name type="scientific">Rattus norvegicus</name>
    <name type="common">Rat</name>
    <dbReference type="NCBI Taxonomy" id="10116"/>
    <lineage>
        <taxon>Eukaryota</taxon>
        <taxon>Metazoa</taxon>
        <taxon>Chordata</taxon>
        <taxon>Craniata</taxon>
        <taxon>Vertebrata</taxon>
        <taxon>Euteleostomi</taxon>
        <taxon>Mammalia</taxon>
        <taxon>Eutheria</taxon>
        <taxon>Euarchontoglires</taxon>
        <taxon>Glires</taxon>
        <taxon>Rodentia</taxon>
        <taxon>Myomorpha</taxon>
        <taxon>Muroidea</taxon>
        <taxon>Muridae</taxon>
        <taxon>Murinae</taxon>
        <taxon>Rattus</taxon>
    </lineage>
</organism>
<dbReference type="Proteomes" id="UP000234681">
    <property type="component" value="Chromosome 2"/>
</dbReference>
<keyword evidence="2" id="KW-0489">Methyltransferase</keyword>
<evidence type="ECO:0000256" key="2">
    <source>
        <dbReference type="ARBA" id="ARBA00022603"/>
    </source>
</evidence>
<accession>A6JN04</accession>
<dbReference type="GO" id="GO:0016279">
    <property type="term" value="F:protein-lysine N-methyltransferase activity"/>
    <property type="evidence" value="ECO:0007669"/>
    <property type="project" value="InterPro"/>
</dbReference>
<proteinExistence type="inferred from homology"/>
<keyword evidence="4" id="KW-0949">S-adenosyl-L-methionine</keyword>
<dbReference type="AlphaFoldDB" id="A6JN04"/>
<gene>
    <name evidence="5" type="primary">RGD1560629_predicted</name>
    <name evidence="5" type="ORF">rCG_53341</name>
</gene>
<dbReference type="InterPro" id="IPR026170">
    <property type="entry name" value="FAM173A/B"/>
</dbReference>
<dbReference type="EMBL" id="CH473992">
    <property type="protein sequence ID" value="EDL82653.1"/>
    <property type="molecule type" value="Genomic_DNA"/>
</dbReference>
<evidence type="ECO:0000256" key="3">
    <source>
        <dbReference type="ARBA" id="ARBA00022679"/>
    </source>
</evidence>
<name>A6JN04_RAT</name>
<sequence length="56" mass="6438">MPQLEKKLEFELEDGARVIACRFPFPHWTPDHTTGEGIDTVWAYDMSACRTQGKRA</sequence>
<dbReference type="PANTHER" id="PTHR13610:SF8">
    <property type="entry name" value="ATP SYNTHASE SUBUNIT C LYSINE N-METHYLTRANSFERASE"/>
    <property type="match status" value="1"/>
</dbReference>
<dbReference type="GO" id="GO:0032259">
    <property type="term" value="P:methylation"/>
    <property type="evidence" value="ECO:0007669"/>
    <property type="project" value="UniProtKB-KW"/>
</dbReference>
<evidence type="ECO:0000256" key="4">
    <source>
        <dbReference type="ARBA" id="ARBA00022691"/>
    </source>
</evidence>
<comment type="similarity">
    <text evidence="1">Belongs to the ANT/ATPSC lysine N-methyltransferase family.</text>
</comment>